<keyword evidence="8" id="KW-1185">Reference proteome</keyword>
<reference evidence="7" key="1">
    <citation type="submission" date="2020-05" db="EMBL/GenBank/DDBJ databases">
        <title>Chitinophaga laudate sp. nov., isolated from a tropical peat swamp.</title>
        <authorList>
            <person name="Goh C.B.S."/>
            <person name="Lee M.S."/>
            <person name="Parimannan S."/>
            <person name="Pasbakhsh P."/>
            <person name="Yule C.M."/>
            <person name="Rajandas H."/>
            <person name="Loke S."/>
            <person name="Croft L."/>
            <person name="Tan J.B.L."/>
        </authorList>
    </citation>
    <scope>NUCLEOTIDE SEQUENCE</scope>
    <source>
        <strain evidence="7">Mgbs1</strain>
    </source>
</reference>
<evidence type="ECO:0000256" key="5">
    <source>
        <dbReference type="ARBA" id="ARBA00023284"/>
    </source>
</evidence>
<proteinExistence type="inferred from homology"/>
<dbReference type="PRINTS" id="PR00421">
    <property type="entry name" value="THIOREDOXIN"/>
</dbReference>
<dbReference type="PIRSF" id="PIRSF000077">
    <property type="entry name" value="Thioredoxin"/>
    <property type="match status" value="1"/>
</dbReference>
<dbReference type="InterPro" id="IPR036249">
    <property type="entry name" value="Thioredoxin-like_sf"/>
</dbReference>
<dbReference type="EMBL" id="RIAR02000001">
    <property type="protein sequence ID" value="NSL85926.1"/>
    <property type="molecule type" value="Genomic_DNA"/>
</dbReference>
<dbReference type="PANTHER" id="PTHR45663">
    <property type="entry name" value="GEO12009P1"/>
    <property type="match status" value="1"/>
</dbReference>
<keyword evidence="5" id="KW-0676">Redox-active center</keyword>
<keyword evidence="3" id="KW-0249">Electron transport</keyword>
<dbReference type="SUPFAM" id="SSF52833">
    <property type="entry name" value="Thioredoxin-like"/>
    <property type="match status" value="1"/>
</dbReference>
<dbReference type="AlphaFoldDB" id="A0A3S1AYF1"/>
<evidence type="ECO:0000313" key="7">
    <source>
        <dbReference type="EMBL" id="NSL85926.1"/>
    </source>
</evidence>
<organism evidence="7 8">
    <name type="scientific">Chitinophaga solisilvae</name>
    <dbReference type="NCBI Taxonomy" id="1233460"/>
    <lineage>
        <taxon>Bacteria</taxon>
        <taxon>Pseudomonadati</taxon>
        <taxon>Bacteroidota</taxon>
        <taxon>Chitinophagia</taxon>
        <taxon>Chitinophagales</taxon>
        <taxon>Chitinophagaceae</taxon>
        <taxon>Chitinophaga</taxon>
    </lineage>
</organism>
<sequence>MNTSSVSQHSEGATLIQFYATWCHPCKLLSPVVNTIEEKMSDTITVSRVDIDQEQEMTNRFHIMAVPTLVLLRGGREIWRHTGLLPEGNLRTAIAAAIAGR</sequence>
<dbReference type="GO" id="GO:0005829">
    <property type="term" value="C:cytosol"/>
    <property type="evidence" value="ECO:0007669"/>
    <property type="project" value="TreeGrafter"/>
</dbReference>
<dbReference type="Proteomes" id="UP000281028">
    <property type="component" value="Unassembled WGS sequence"/>
</dbReference>
<protein>
    <recommendedName>
        <fullName evidence="6">Thioredoxin</fullName>
    </recommendedName>
</protein>
<dbReference type="PROSITE" id="PS51352">
    <property type="entry name" value="THIOREDOXIN_2"/>
    <property type="match status" value="1"/>
</dbReference>
<comment type="caution">
    <text evidence="7">The sequence shown here is derived from an EMBL/GenBank/DDBJ whole genome shotgun (WGS) entry which is preliminary data.</text>
</comment>
<keyword evidence="4" id="KW-1015">Disulfide bond</keyword>
<dbReference type="GO" id="GO:0015035">
    <property type="term" value="F:protein-disulfide reductase activity"/>
    <property type="evidence" value="ECO:0007669"/>
    <property type="project" value="InterPro"/>
</dbReference>
<dbReference type="InterPro" id="IPR005746">
    <property type="entry name" value="Thioredoxin"/>
</dbReference>
<evidence type="ECO:0000256" key="1">
    <source>
        <dbReference type="ARBA" id="ARBA00008987"/>
    </source>
</evidence>
<dbReference type="InterPro" id="IPR013766">
    <property type="entry name" value="Thioredoxin_domain"/>
</dbReference>
<dbReference type="CDD" id="cd02947">
    <property type="entry name" value="TRX_family"/>
    <property type="match status" value="1"/>
</dbReference>
<keyword evidence="2" id="KW-0813">Transport</keyword>
<evidence type="ECO:0000256" key="6">
    <source>
        <dbReference type="PIRNR" id="PIRNR000077"/>
    </source>
</evidence>
<evidence type="ECO:0000256" key="3">
    <source>
        <dbReference type="ARBA" id="ARBA00022982"/>
    </source>
</evidence>
<evidence type="ECO:0000256" key="2">
    <source>
        <dbReference type="ARBA" id="ARBA00022448"/>
    </source>
</evidence>
<evidence type="ECO:0000256" key="4">
    <source>
        <dbReference type="ARBA" id="ARBA00023157"/>
    </source>
</evidence>
<gene>
    <name evidence="7" type="ORF">ECE50_003725</name>
</gene>
<dbReference type="GO" id="GO:0045454">
    <property type="term" value="P:cell redox homeostasis"/>
    <property type="evidence" value="ECO:0007669"/>
    <property type="project" value="TreeGrafter"/>
</dbReference>
<dbReference type="OrthoDB" id="9790390at2"/>
<name>A0A3S1AYF1_9BACT</name>
<dbReference type="PANTHER" id="PTHR45663:SF11">
    <property type="entry name" value="GEO12009P1"/>
    <property type="match status" value="1"/>
</dbReference>
<dbReference type="Pfam" id="PF00085">
    <property type="entry name" value="Thioredoxin"/>
    <property type="match status" value="1"/>
</dbReference>
<comment type="similarity">
    <text evidence="1 6">Belongs to the thioredoxin family.</text>
</comment>
<dbReference type="Gene3D" id="3.40.30.10">
    <property type="entry name" value="Glutaredoxin"/>
    <property type="match status" value="1"/>
</dbReference>
<accession>A0A3S1AYF1</accession>
<evidence type="ECO:0000313" key="8">
    <source>
        <dbReference type="Proteomes" id="UP000281028"/>
    </source>
</evidence>